<dbReference type="NCBIfam" id="TIGR00254">
    <property type="entry name" value="GGDEF"/>
    <property type="match status" value="1"/>
</dbReference>
<accession>A0A7W9EID8</accession>
<evidence type="ECO:0000256" key="1">
    <source>
        <dbReference type="ARBA" id="ARBA00012528"/>
    </source>
</evidence>
<comment type="caution">
    <text evidence="4">The sequence shown here is derived from an EMBL/GenBank/DDBJ whole genome shotgun (WGS) entry which is preliminary data.</text>
</comment>
<dbReference type="Proteomes" id="UP000557739">
    <property type="component" value="Unassembled WGS sequence"/>
</dbReference>
<protein>
    <recommendedName>
        <fullName evidence="1">diguanylate cyclase</fullName>
        <ecNumber evidence="1">2.7.7.65</ecNumber>
    </recommendedName>
</protein>
<dbReference type="GO" id="GO:0052621">
    <property type="term" value="F:diguanylate cyclase activity"/>
    <property type="evidence" value="ECO:0007669"/>
    <property type="project" value="UniProtKB-EC"/>
</dbReference>
<sequence>MPPLEHLPGAQGGTDSRALFARIGDFLFAQALSPTPANFALAYAVLTEPASAVAKAIADRTDGGVRLSQRDIDELGLRIEQGADAARSAADGPDPAEILAARAQTQMAGFADVVVRMHSHARDFGRDLIASADAIERSRVEQGPSRLFVDDVARITSAMIDRVREAEQRLEAARSEAEELRQALEEARGDALSDPLTGLPNRRAFEEAFADRIAAGGSPCVAVCDVDHFKAVNDRFGHAVGDRVLRAIAATLAEACQGHFVARYGGEEFAVLFDGSIAQAVATIDEARQGISRKRLRVRESDEIIGVVTFSTGISAAASAERLEQVFERADALLYAAKAAGRDCIFSDGDIHD</sequence>
<evidence type="ECO:0000256" key="2">
    <source>
        <dbReference type="SAM" id="Coils"/>
    </source>
</evidence>
<reference evidence="4 5" key="1">
    <citation type="submission" date="2020-08" db="EMBL/GenBank/DDBJ databases">
        <title>Genomic Encyclopedia of Type Strains, Phase IV (KMG-IV): sequencing the most valuable type-strain genomes for metagenomic binning, comparative biology and taxonomic classification.</title>
        <authorList>
            <person name="Goeker M."/>
        </authorList>
    </citation>
    <scope>NUCLEOTIDE SEQUENCE [LARGE SCALE GENOMIC DNA]</scope>
    <source>
        <strain evidence="4 5">DSM 27244</strain>
    </source>
</reference>
<dbReference type="SMART" id="SM00267">
    <property type="entry name" value="GGDEF"/>
    <property type="match status" value="1"/>
</dbReference>
<dbReference type="PROSITE" id="PS50887">
    <property type="entry name" value="GGDEF"/>
    <property type="match status" value="1"/>
</dbReference>
<feature type="coiled-coil region" evidence="2">
    <location>
        <begin position="156"/>
        <end position="190"/>
    </location>
</feature>
<name>A0A7W9EID8_9SPHN</name>
<keyword evidence="5" id="KW-1185">Reference proteome</keyword>
<keyword evidence="2" id="KW-0175">Coiled coil</keyword>
<evidence type="ECO:0000313" key="4">
    <source>
        <dbReference type="EMBL" id="MBB5699087.1"/>
    </source>
</evidence>
<dbReference type="RefSeq" id="WP_184028671.1">
    <property type="nucleotide sequence ID" value="NZ_JACIJJ010000003.1"/>
</dbReference>
<dbReference type="PANTHER" id="PTHR45138:SF24">
    <property type="entry name" value="DIGUANYLATE CYCLASE DGCC-RELATED"/>
    <property type="match status" value="1"/>
</dbReference>
<gene>
    <name evidence="4" type="ORF">FHR19_002442</name>
</gene>
<dbReference type="InterPro" id="IPR029787">
    <property type="entry name" value="Nucleotide_cyclase"/>
</dbReference>
<dbReference type="Pfam" id="PF00990">
    <property type="entry name" value="GGDEF"/>
    <property type="match status" value="1"/>
</dbReference>
<proteinExistence type="predicted"/>
<dbReference type="InterPro" id="IPR043128">
    <property type="entry name" value="Rev_trsase/Diguanyl_cyclase"/>
</dbReference>
<feature type="domain" description="GGDEF" evidence="3">
    <location>
        <begin position="217"/>
        <end position="350"/>
    </location>
</feature>
<evidence type="ECO:0000313" key="5">
    <source>
        <dbReference type="Proteomes" id="UP000557739"/>
    </source>
</evidence>
<dbReference type="AlphaFoldDB" id="A0A7W9EID8"/>
<dbReference type="CDD" id="cd01949">
    <property type="entry name" value="GGDEF"/>
    <property type="match status" value="1"/>
</dbReference>
<dbReference type="GO" id="GO:1902201">
    <property type="term" value="P:negative regulation of bacterial-type flagellum-dependent cell motility"/>
    <property type="evidence" value="ECO:0007669"/>
    <property type="project" value="TreeGrafter"/>
</dbReference>
<dbReference type="InterPro" id="IPR050469">
    <property type="entry name" value="Diguanylate_Cyclase"/>
</dbReference>
<dbReference type="Gene3D" id="3.30.70.270">
    <property type="match status" value="1"/>
</dbReference>
<dbReference type="GO" id="GO:0005886">
    <property type="term" value="C:plasma membrane"/>
    <property type="evidence" value="ECO:0007669"/>
    <property type="project" value="TreeGrafter"/>
</dbReference>
<organism evidence="4 5">
    <name type="scientific">Sphingomonas yantingensis</name>
    <dbReference type="NCBI Taxonomy" id="1241761"/>
    <lineage>
        <taxon>Bacteria</taxon>
        <taxon>Pseudomonadati</taxon>
        <taxon>Pseudomonadota</taxon>
        <taxon>Alphaproteobacteria</taxon>
        <taxon>Sphingomonadales</taxon>
        <taxon>Sphingomonadaceae</taxon>
        <taxon>Sphingomonas</taxon>
    </lineage>
</organism>
<dbReference type="GO" id="GO:0043709">
    <property type="term" value="P:cell adhesion involved in single-species biofilm formation"/>
    <property type="evidence" value="ECO:0007669"/>
    <property type="project" value="TreeGrafter"/>
</dbReference>
<dbReference type="EMBL" id="JACIJJ010000003">
    <property type="protein sequence ID" value="MBB5699087.1"/>
    <property type="molecule type" value="Genomic_DNA"/>
</dbReference>
<evidence type="ECO:0000259" key="3">
    <source>
        <dbReference type="PROSITE" id="PS50887"/>
    </source>
</evidence>
<dbReference type="SUPFAM" id="SSF55073">
    <property type="entry name" value="Nucleotide cyclase"/>
    <property type="match status" value="1"/>
</dbReference>
<dbReference type="EC" id="2.7.7.65" evidence="1"/>
<dbReference type="InterPro" id="IPR000160">
    <property type="entry name" value="GGDEF_dom"/>
</dbReference>
<dbReference type="PANTHER" id="PTHR45138">
    <property type="entry name" value="REGULATORY COMPONENTS OF SENSORY TRANSDUCTION SYSTEM"/>
    <property type="match status" value="1"/>
</dbReference>